<keyword evidence="3" id="KW-0560">Oxidoreductase</keyword>
<feature type="binding site" evidence="6">
    <location>
        <position position="231"/>
    </location>
    <ligand>
        <name>FMN</name>
        <dbReference type="ChEBI" id="CHEBI:58210"/>
    </ligand>
</feature>
<dbReference type="CDD" id="cd01095">
    <property type="entry name" value="Nitrilotriacetate_monoxgenase"/>
    <property type="match status" value="1"/>
</dbReference>
<feature type="domain" description="Luciferase-like" evidence="7">
    <location>
        <begin position="28"/>
        <end position="388"/>
    </location>
</feature>
<organism evidence="8 9">
    <name type="scientific">Neoroseomonas lacus</name>
    <dbReference type="NCBI Taxonomy" id="287609"/>
    <lineage>
        <taxon>Bacteria</taxon>
        <taxon>Pseudomonadati</taxon>
        <taxon>Pseudomonadota</taxon>
        <taxon>Alphaproteobacteria</taxon>
        <taxon>Acetobacterales</taxon>
        <taxon>Acetobacteraceae</taxon>
        <taxon>Neoroseomonas</taxon>
    </lineage>
</organism>
<dbReference type="PANTHER" id="PTHR30011:SF16">
    <property type="entry name" value="C2H2 FINGER DOMAIN TRANSCRIPTION FACTOR (EUROFUNG)-RELATED"/>
    <property type="match status" value="1"/>
</dbReference>
<keyword evidence="1 6" id="KW-0285">Flavoprotein</keyword>
<dbReference type="PIRSF" id="PIRSF000337">
    <property type="entry name" value="NTA_MOA"/>
    <property type="match status" value="1"/>
</dbReference>
<evidence type="ECO:0000256" key="1">
    <source>
        <dbReference type="ARBA" id="ARBA00022630"/>
    </source>
</evidence>
<evidence type="ECO:0000256" key="3">
    <source>
        <dbReference type="ARBA" id="ARBA00023002"/>
    </source>
</evidence>
<gene>
    <name evidence="8" type="ORF">GCM10011320_33800</name>
</gene>
<name>A0A917KRM7_9PROT</name>
<dbReference type="InterPro" id="IPR011251">
    <property type="entry name" value="Luciferase-like_dom"/>
</dbReference>
<dbReference type="RefSeq" id="WP_188968671.1">
    <property type="nucleotide sequence ID" value="NZ_BMKW01000008.1"/>
</dbReference>
<keyword evidence="9" id="KW-1185">Reference proteome</keyword>
<dbReference type="PANTHER" id="PTHR30011">
    <property type="entry name" value="ALKANESULFONATE MONOOXYGENASE-RELATED"/>
    <property type="match status" value="1"/>
</dbReference>
<protein>
    <submittedName>
        <fullName evidence="8">Dibenzothiophene desulfurization enzyme A</fullName>
    </submittedName>
</protein>
<dbReference type="SUPFAM" id="SSF51679">
    <property type="entry name" value="Bacterial luciferase-like"/>
    <property type="match status" value="1"/>
</dbReference>
<reference evidence="8" key="1">
    <citation type="journal article" date="2014" name="Int. J. Syst. Evol. Microbiol.">
        <title>Complete genome sequence of Corynebacterium casei LMG S-19264T (=DSM 44701T), isolated from a smear-ripened cheese.</title>
        <authorList>
            <consortium name="US DOE Joint Genome Institute (JGI-PGF)"/>
            <person name="Walter F."/>
            <person name="Albersmeier A."/>
            <person name="Kalinowski J."/>
            <person name="Ruckert C."/>
        </authorList>
    </citation>
    <scope>NUCLEOTIDE SEQUENCE</scope>
    <source>
        <strain evidence="8">CGMCC 1.3617</strain>
    </source>
</reference>
<keyword evidence="4" id="KW-0503">Monooxygenase</keyword>
<dbReference type="Pfam" id="PF00296">
    <property type="entry name" value="Bac_luciferase"/>
    <property type="match status" value="1"/>
</dbReference>
<keyword evidence="2 6" id="KW-0288">FMN</keyword>
<evidence type="ECO:0000256" key="5">
    <source>
        <dbReference type="ARBA" id="ARBA00033748"/>
    </source>
</evidence>
<dbReference type="EMBL" id="BMKW01000008">
    <property type="protein sequence ID" value="GGJ23715.1"/>
    <property type="molecule type" value="Genomic_DNA"/>
</dbReference>
<dbReference type="AlphaFoldDB" id="A0A917KRM7"/>
<feature type="binding site" evidence="6">
    <location>
        <position position="106"/>
    </location>
    <ligand>
        <name>FMN</name>
        <dbReference type="ChEBI" id="CHEBI:58210"/>
    </ligand>
</feature>
<dbReference type="NCBIfam" id="TIGR03860">
    <property type="entry name" value="FMN_nitrolo"/>
    <property type="match status" value="1"/>
</dbReference>
<evidence type="ECO:0000313" key="8">
    <source>
        <dbReference type="EMBL" id="GGJ23715.1"/>
    </source>
</evidence>
<evidence type="ECO:0000259" key="7">
    <source>
        <dbReference type="Pfam" id="PF00296"/>
    </source>
</evidence>
<dbReference type="Gene3D" id="3.20.20.30">
    <property type="entry name" value="Luciferase-like domain"/>
    <property type="match status" value="1"/>
</dbReference>
<dbReference type="GO" id="GO:0004497">
    <property type="term" value="F:monooxygenase activity"/>
    <property type="evidence" value="ECO:0007669"/>
    <property type="project" value="UniProtKB-KW"/>
</dbReference>
<dbReference type="InterPro" id="IPR016215">
    <property type="entry name" value="NTA_MOA"/>
</dbReference>
<evidence type="ECO:0000313" key="9">
    <source>
        <dbReference type="Proteomes" id="UP000661507"/>
    </source>
</evidence>
<dbReference type="InterPro" id="IPR036661">
    <property type="entry name" value="Luciferase-like_sf"/>
</dbReference>
<comment type="similarity">
    <text evidence="5">Belongs to the NtaA/SnaA/DszA monooxygenase family.</text>
</comment>
<dbReference type="Proteomes" id="UP000661507">
    <property type="component" value="Unassembled WGS sequence"/>
</dbReference>
<reference evidence="8" key="2">
    <citation type="submission" date="2020-09" db="EMBL/GenBank/DDBJ databases">
        <authorList>
            <person name="Sun Q."/>
            <person name="Zhou Y."/>
        </authorList>
    </citation>
    <scope>NUCLEOTIDE SEQUENCE</scope>
    <source>
        <strain evidence="8">CGMCC 1.3617</strain>
    </source>
</reference>
<dbReference type="GO" id="GO:0016705">
    <property type="term" value="F:oxidoreductase activity, acting on paired donors, with incorporation or reduction of molecular oxygen"/>
    <property type="evidence" value="ECO:0007669"/>
    <property type="project" value="InterPro"/>
</dbReference>
<sequence>MSSKPFHLSWFLSRGFGPKAWHHEWGGTDATQARWMMPDLFVDLARSMERACFDYLIIEDSCNVPYTYQNSHNAYLRQAAATPKLDPATLVPYLAMATKHLGLVPTLSASEYPPYLLARLVNSLDHLTEGRVGWNMVTGSNDGGAQNYGKDKHVPHDERYDRADEVADIVTKLWDSWEPDAVVLDRDNVIFADGNKVHPINYKGKYFSCRGPLTAPRSPQGRPVLCQAGGSPRGLRFASRWADTIIATAESVADMKRQREVIRATAVEQGRNPDTIKVLFLADPIIDRDMESARQRRRDEIAFAEQNIEFALAMMSTLTGIDFSQFPLDEPLPPLTSNGHQSAAKKWVGRTPREITKQRANRSGLDYTGTPEHVAGMMEEVMQEVGGDGFLLTFGDFSRRYVAEICDGLVPVLQKRGLTKRGYSYKTFRENLMEF</sequence>
<feature type="binding site" evidence="6">
    <location>
        <position position="60"/>
    </location>
    <ligand>
        <name>FMN</name>
        <dbReference type="ChEBI" id="CHEBI:58210"/>
    </ligand>
</feature>
<comment type="caution">
    <text evidence="8">The sequence shown here is derived from an EMBL/GenBank/DDBJ whole genome shotgun (WGS) entry which is preliminary data.</text>
</comment>
<dbReference type="InterPro" id="IPR051260">
    <property type="entry name" value="Diverse_substr_monoxygenases"/>
</dbReference>
<feature type="binding site" evidence="6">
    <location>
        <position position="156"/>
    </location>
    <ligand>
        <name>FMN</name>
        <dbReference type="ChEBI" id="CHEBI:58210"/>
    </ligand>
</feature>
<evidence type="ECO:0000256" key="4">
    <source>
        <dbReference type="ARBA" id="ARBA00023033"/>
    </source>
</evidence>
<evidence type="ECO:0000256" key="6">
    <source>
        <dbReference type="PIRSR" id="PIRSR000337-1"/>
    </source>
</evidence>
<accession>A0A917KRM7</accession>
<feature type="binding site" evidence="6">
    <location>
        <position position="160"/>
    </location>
    <ligand>
        <name>FMN</name>
        <dbReference type="ChEBI" id="CHEBI:58210"/>
    </ligand>
</feature>
<evidence type="ECO:0000256" key="2">
    <source>
        <dbReference type="ARBA" id="ARBA00022643"/>
    </source>
</evidence>
<proteinExistence type="inferred from homology"/>